<protein>
    <submittedName>
        <fullName evidence="1">10557_t:CDS:1</fullName>
    </submittedName>
</protein>
<comment type="caution">
    <text evidence="1">The sequence shown here is derived from an EMBL/GenBank/DDBJ whole genome shotgun (WGS) entry which is preliminary data.</text>
</comment>
<organism evidence="1 2">
    <name type="scientific">Cetraspora pellucida</name>
    <dbReference type="NCBI Taxonomy" id="1433469"/>
    <lineage>
        <taxon>Eukaryota</taxon>
        <taxon>Fungi</taxon>
        <taxon>Fungi incertae sedis</taxon>
        <taxon>Mucoromycota</taxon>
        <taxon>Glomeromycotina</taxon>
        <taxon>Glomeromycetes</taxon>
        <taxon>Diversisporales</taxon>
        <taxon>Gigasporaceae</taxon>
        <taxon>Cetraspora</taxon>
    </lineage>
</organism>
<proteinExistence type="predicted"/>
<accession>A0ACA9LL14</accession>
<sequence length="245" mass="29298">MEFVDVAKELNKELDLSHYFENTITAFCARFIMYDKRYEPPSTNKFLIWMRTKKWLESYIKEINVKNEIDCKKISNRRYVYKHAYKKAQDILYQKIGNTYEIYHRDWLSFEDFKVDDPVSRLLKRFIEYAKAYTKNNNLSVSTENIYVVDMKCIYKKYYNANATFLSDEVIQEIKVSIETKKRRSKSQTNSVLYNNELHSHISDSTPTNNSIEKISNENLDALYKKEARRDEKNKANMTRLLATT</sequence>
<name>A0ACA9LL14_9GLOM</name>
<evidence type="ECO:0000313" key="2">
    <source>
        <dbReference type="Proteomes" id="UP000789366"/>
    </source>
</evidence>
<reference evidence="1" key="1">
    <citation type="submission" date="2021-06" db="EMBL/GenBank/DDBJ databases">
        <authorList>
            <person name="Kallberg Y."/>
            <person name="Tangrot J."/>
            <person name="Rosling A."/>
        </authorList>
    </citation>
    <scope>NUCLEOTIDE SEQUENCE</scope>
    <source>
        <strain evidence="1">28 12/20/2015</strain>
    </source>
</reference>
<evidence type="ECO:0000313" key="1">
    <source>
        <dbReference type="EMBL" id="CAG8528354.1"/>
    </source>
</evidence>
<gene>
    <name evidence="1" type="ORF">SPELUC_LOCUS4252</name>
</gene>
<dbReference type="EMBL" id="CAJVPW010003712">
    <property type="protein sequence ID" value="CAG8528354.1"/>
    <property type="molecule type" value="Genomic_DNA"/>
</dbReference>
<dbReference type="Proteomes" id="UP000789366">
    <property type="component" value="Unassembled WGS sequence"/>
</dbReference>
<keyword evidence="2" id="KW-1185">Reference proteome</keyword>